<feature type="non-terminal residue" evidence="1">
    <location>
        <position position="109"/>
    </location>
</feature>
<evidence type="ECO:0000313" key="2">
    <source>
        <dbReference type="EMBL" id="CAL4774459.1"/>
    </source>
</evidence>
<keyword evidence="3" id="KW-1185">Reference proteome</keyword>
<dbReference type="EMBL" id="CAMXCT010001136">
    <property type="protein sequence ID" value="CAI3987147.1"/>
    <property type="molecule type" value="Genomic_DNA"/>
</dbReference>
<feature type="non-terminal residue" evidence="1">
    <location>
        <position position="1"/>
    </location>
</feature>
<gene>
    <name evidence="1" type="ORF">C1SCF055_LOCUS14443</name>
</gene>
<dbReference type="EMBL" id="CAMXCT030001136">
    <property type="protein sequence ID" value="CAL4774459.1"/>
    <property type="molecule type" value="Genomic_DNA"/>
</dbReference>
<comment type="caution">
    <text evidence="1">The sequence shown here is derived from an EMBL/GenBank/DDBJ whole genome shotgun (WGS) entry which is preliminary data.</text>
</comment>
<protein>
    <submittedName>
        <fullName evidence="1">Uncharacterized protein</fullName>
    </submittedName>
</protein>
<dbReference type="OrthoDB" id="445778at2759"/>
<organism evidence="1">
    <name type="scientific">Cladocopium goreaui</name>
    <dbReference type="NCBI Taxonomy" id="2562237"/>
    <lineage>
        <taxon>Eukaryota</taxon>
        <taxon>Sar</taxon>
        <taxon>Alveolata</taxon>
        <taxon>Dinophyceae</taxon>
        <taxon>Suessiales</taxon>
        <taxon>Symbiodiniaceae</taxon>
        <taxon>Cladocopium</taxon>
    </lineage>
</organism>
<name>A0A9P1C9J9_9DINO</name>
<proteinExistence type="predicted"/>
<accession>A0A9P1C9J9</accession>
<dbReference type="EMBL" id="CAMXCT020001136">
    <property type="protein sequence ID" value="CAL1140522.1"/>
    <property type="molecule type" value="Genomic_DNA"/>
</dbReference>
<reference evidence="1" key="1">
    <citation type="submission" date="2022-10" db="EMBL/GenBank/DDBJ databases">
        <authorList>
            <person name="Chen Y."/>
            <person name="Dougan E. K."/>
            <person name="Chan C."/>
            <person name="Rhodes N."/>
            <person name="Thang M."/>
        </authorList>
    </citation>
    <scope>NUCLEOTIDE SEQUENCE</scope>
</reference>
<evidence type="ECO:0000313" key="3">
    <source>
        <dbReference type="Proteomes" id="UP001152797"/>
    </source>
</evidence>
<dbReference type="Proteomes" id="UP001152797">
    <property type="component" value="Unassembled WGS sequence"/>
</dbReference>
<sequence>SATFRLKALSELKSSLMVSEWAVRNEKTKEMEVVHALKETLLEETGSSSKGSARVRVVAVCGADEMKRYNSLKPQDMLGLVVVPQPGDEEFLLEKPLQQLYIAEASPSK</sequence>
<reference evidence="2 3" key="2">
    <citation type="submission" date="2024-05" db="EMBL/GenBank/DDBJ databases">
        <authorList>
            <person name="Chen Y."/>
            <person name="Shah S."/>
            <person name="Dougan E. K."/>
            <person name="Thang M."/>
            <person name="Chan C."/>
        </authorList>
    </citation>
    <scope>NUCLEOTIDE SEQUENCE [LARGE SCALE GENOMIC DNA]</scope>
</reference>
<evidence type="ECO:0000313" key="1">
    <source>
        <dbReference type="EMBL" id="CAI3987147.1"/>
    </source>
</evidence>
<dbReference type="AlphaFoldDB" id="A0A9P1C9J9"/>